<keyword evidence="2" id="KW-0645">Protease</keyword>
<dbReference type="RefSeq" id="WP_213103487.1">
    <property type="nucleotide sequence ID" value="NZ_JAGYPM010000004.1"/>
</dbReference>
<feature type="coiled-coil region" evidence="1">
    <location>
        <begin position="3"/>
        <end position="30"/>
    </location>
</feature>
<evidence type="ECO:0000313" key="3">
    <source>
        <dbReference type="Proteomes" id="UP000681027"/>
    </source>
</evidence>
<protein>
    <submittedName>
        <fullName evidence="2">Serine protease</fullName>
    </submittedName>
</protein>
<keyword evidence="1" id="KW-0175">Coiled coil</keyword>
<evidence type="ECO:0000256" key="1">
    <source>
        <dbReference type="SAM" id="Coils"/>
    </source>
</evidence>
<sequence length="55" mass="6647">MKEQNLTKEIKQLEIRLVLLKRQLEEIQKNCEHQFIGSPYSETCMKCNKVNVLYY</sequence>
<accession>A0ABS5NY71</accession>
<reference evidence="2 3" key="1">
    <citation type="submission" date="2021-05" db="EMBL/GenBank/DDBJ databases">
        <title>Novel Bacillus species.</title>
        <authorList>
            <person name="Liu G."/>
        </authorList>
    </citation>
    <scope>NUCLEOTIDE SEQUENCE [LARGE SCALE GENOMIC DNA]</scope>
    <source>
        <strain evidence="2 3">FJAT-49705</strain>
    </source>
</reference>
<name>A0ABS5NY71_9BACI</name>
<dbReference type="GO" id="GO:0006508">
    <property type="term" value="P:proteolysis"/>
    <property type="evidence" value="ECO:0007669"/>
    <property type="project" value="UniProtKB-KW"/>
</dbReference>
<dbReference type="Proteomes" id="UP000681027">
    <property type="component" value="Unassembled WGS sequence"/>
</dbReference>
<keyword evidence="3" id="KW-1185">Reference proteome</keyword>
<gene>
    <name evidence="2" type="ORF">KHA94_17860</name>
</gene>
<dbReference type="EMBL" id="JAGYPM010000004">
    <property type="protein sequence ID" value="MBS4192033.1"/>
    <property type="molecule type" value="Genomic_DNA"/>
</dbReference>
<proteinExistence type="predicted"/>
<evidence type="ECO:0000313" key="2">
    <source>
        <dbReference type="EMBL" id="MBS4192033.1"/>
    </source>
</evidence>
<comment type="caution">
    <text evidence="2">The sequence shown here is derived from an EMBL/GenBank/DDBJ whole genome shotgun (WGS) entry which is preliminary data.</text>
</comment>
<keyword evidence="2" id="KW-0378">Hydrolase</keyword>
<dbReference type="GO" id="GO:0008233">
    <property type="term" value="F:peptidase activity"/>
    <property type="evidence" value="ECO:0007669"/>
    <property type="project" value="UniProtKB-KW"/>
</dbReference>
<organism evidence="2 3">
    <name type="scientific">Cytobacillus citreus</name>
    <dbReference type="NCBI Taxonomy" id="2833586"/>
    <lineage>
        <taxon>Bacteria</taxon>
        <taxon>Bacillati</taxon>
        <taxon>Bacillota</taxon>
        <taxon>Bacilli</taxon>
        <taxon>Bacillales</taxon>
        <taxon>Bacillaceae</taxon>
        <taxon>Cytobacillus</taxon>
    </lineage>
</organism>